<sequence>MLPGGQRAARTTWAPSGHEPLGGDPHALQPPAIPVVGNAVADPPAPAATPCLIGTAVGAGNHNRTTNQRSIPMGAGDKISNKAKEATGKVKEKAG</sequence>
<evidence type="ECO:0000313" key="2">
    <source>
        <dbReference type="EMBL" id="MBP2386251.1"/>
    </source>
</evidence>
<protein>
    <submittedName>
        <fullName evidence="2">Uncharacterized protein</fullName>
    </submittedName>
</protein>
<name>A0ABS4XD14_9MICC</name>
<feature type="compositionally biased region" description="Basic and acidic residues" evidence="1">
    <location>
        <begin position="79"/>
        <end position="95"/>
    </location>
</feature>
<comment type="caution">
    <text evidence="2">The sequence shown here is derived from an EMBL/GenBank/DDBJ whole genome shotgun (WGS) entry which is preliminary data.</text>
</comment>
<dbReference type="EMBL" id="JAGIOF010000001">
    <property type="protein sequence ID" value="MBP2386251.1"/>
    <property type="molecule type" value="Genomic_DNA"/>
</dbReference>
<evidence type="ECO:0000313" key="3">
    <source>
        <dbReference type="Proteomes" id="UP001296993"/>
    </source>
</evidence>
<keyword evidence="3" id="KW-1185">Reference proteome</keyword>
<evidence type="ECO:0000256" key="1">
    <source>
        <dbReference type="SAM" id="MobiDB-lite"/>
    </source>
</evidence>
<feature type="region of interest" description="Disordered" evidence="1">
    <location>
        <begin position="1"/>
        <end position="34"/>
    </location>
</feature>
<dbReference type="RefSeq" id="WP_209997183.1">
    <property type="nucleotide sequence ID" value="NZ_BAAAJY010000023.1"/>
</dbReference>
<gene>
    <name evidence="2" type="ORF">JOF47_001762</name>
</gene>
<proteinExistence type="predicted"/>
<dbReference type="Proteomes" id="UP001296993">
    <property type="component" value="Unassembled WGS sequence"/>
</dbReference>
<feature type="region of interest" description="Disordered" evidence="1">
    <location>
        <begin position="57"/>
        <end position="95"/>
    </location>
</feature>
<organism evidence="2 3">
    <name type="scientific">Paeniglutamicibacter kerguelensis</name>
    <dbReference type="NCBI Taxonomy" id="254788"/>
    <lineage>
        <taxon>Bacteria</taxon>
        <taxon>Bacillati</taxon>
        <taxon>Actinomycetota</taxon>
        <taxon>Actinomycetes</taxon>
        <taxon>Micrococcales</taxon>
        <taxon>Micrococcaceae</taxon>
        <taxon>Paeniglutamicibacter</taxon>
    </lineage>
</organism>
<accession>A0ABS4XD14</accession>
<reference evidence="2 3" key="1">
    <citation type="submission" date="2021-03" db="EMBL/GenBank/DDBJ databases">
        <title>Sequencing the genomes of 1000 actinobacteria strains.</title>
        <authorList>
            <person name="Klenk H.-P."/>
        </authorList>
    </citation>
    <scope>NUCLEOTIDE SEQUENCE [LARGE SCALE GENOMIC DNA]</scope>
    <source>
        <strain evidence="2 3">DSM 15797</strain>
    </source>
</reference>